<dbReference type="InterPro" id="IPR001296">
    <property type="entry name" value="Glyco_trans_1"/>
</dbReference>
<keyword evidence="1" id="KW-0808">Transferase</keyword>
<dbReference type="Gene3D" id="3.40.50.2000">
    <property type="entry name" value="Glycogen Phosphorylase B"/>
    <property type="match status" value="2"/>
</dbReference>
<evidence type="ECO:0000256" key="1">
    <source>
        <dbReference type="ARBA" id="ARBA00022679"/>
    </source>
</evidence>
<accession>A0A1W9S2W7</accession>
<evidence type="ECO:0000313" key="4">
    <source>
        <dbReference type="EMBL" id="OQX91169.1"/>
    </source>
</evidence>
<dbReference type="InterPro" id="IPR028098">
    <property type="entry name" value="Glyco_trans_4-like_N"/>
</dbReference>
<reference evidence="5" key="1">
    <citation type="submission" date="2017-03" db="EMBL/GenBank/DDBJ databases">
        <title>Novel pathways for hydrocarbon cycling and metabolic interdependencies in hydrothermal sediment communities.</title>
        <authorList>
            <person name="Dombrowski N."/>
            <person name="Seitz K."/>
            <person name="Teske A."/>
            <person name="Baker B."/>
        </authorList>
    </citation>
    <scope>NUCLEOTIDE SEQUENCE [LARGE SCALE GENOMIC DNA]</scope>
</reference>
<comment type="caution">
    <text evidence="4">The sequence shown here is derived from an EMBL/GenBank/DDBJ whole genome shotgun (WGS) entry which is preliminary data.</text>
</comment>
<feature type="domain" description="Glycosyltransferase subfamily 4-like N-terminal" evidence="3">
    <location>
        <begin position="15"/>
        <end position="178"/>
    </location>
</feature>
<sequence length="384" mass="43856">MRIAIDGRWFTKSSGGIVTYLTNLVKYLSRSDRENSYFILVSDNKSYDFFSDMLSKNSNFNVQKINSTPYSPTEHIVIPEVLNTIKVDILHSPHFMIPLIKTNTATIITIHDLMPFIFREFLPPSKMKNFFPVYSTVINRTARFADHIITVSKHSAKDIIRILGVTRDKITIIYSAADEGFRPLGKIKPTEVLNRYGIKRPFLLFVGRQEYNKNIPGIVEAFITVRNKGYNVQLVMVTEPGKFLKEVEPILKDEGLLDDVIITGKVSQEDLYDIYASAHTLLIPSFYEGFGLPAIEAMACRVPVIVSDRSSLPEVVGDAGLYVNPDREDKIAEAIIQLLTNEKMKDRYAERGYQRSKMFSWYKTVSDTVKVYEKVVAERARKNQ</sequence>
<name>A0A1W9S2W7_9BACT</name>
<dbReference type="AlphaFoldDB" id="A0A1W9S2W7"/>
<dbReference type="Proteomes" id="UP000192611">
    <property type="component" value="Unassembled WGS sequence"/>
</dbReference>
<dbReference type="Pfam" id="PF13439">
    <property type="entry name" value="Glyco_transf_4"/>
    <property type="match status" value="1"/>
</dbReference>
<dbReference type="EMBL" id="NATQ01000009">
    <property type="protein sequence ID" value="OQX91169.1"/>
    <property type="molecule type" value="Genomic_DNA"/>
</dbReference>
<dbReference type="SUPFAM" id="SSF53756">
    <property type="entry name" value="UDP-Glycosyltransferase/glycogen phosphorylase"/>
    <property type="match status" value="1"/>
</dbReference>
<feature type="domain" description="Glycosyl transferase family 1" evidence="2">
    <location>
        <begin position="199"/>
        <end position="355"/>
    </location>
</feature>
<protein>
    <recommendedName>
        <fullName evidence="6">Glycosyl transferase family 1 domain-containing protein</fullName>
    </recommendedName>
</protein>
<dbReference type="GO" id="GO:0009103">
    <property type="term" value="P:lipopolysaccharide biosynthetic process"/>
    <property type="evidence" value="ECO:0007669"/>
    <property type="project" value="TreeGrafter"/>
</dbReference>
<organism evidence="4 5">
    <name type="scientific">Candidatus Coatesbacteria bacterium 4484_99</name>
    <dbReference type="NCBI Taxonomy" id="1970774"/>
    <lineage>
        <taxon>Bacteria</taxon>
        <taxon>Candidatus Coatesiibacteriota</taxon>
    </lineage>
</organism>
<evidence type="ECO:0000259" key="2">
    <source>
        <dbReference type="Pfam" id="PF00534"/>
    </source>
</evidence>
<evidence type="ECO:0008006" key="6">
    <source>
        <dbReference type="Google" id="ProtNLM"/>
    </source>
</evidence>
<dbReference type="FunFam" id="3.40.50.2000:FF:000119">
    <property type="entry name" value="Glycosyl transferase group 1"/>
    <property type="match status" value="1"/>
</dbReference>
<dbReference type="PANTHER" id="PTHR46401">
    <property type="entry name" value="GLYCOSYLTRANSFERASE WBBK-RELATED"/>
    <property type="match status" value="1"/>
</dbReference>
<proteinExistence type="predicted"/>
<evidence type="ECO:0000313" key="5">
    <source>
        <dbReference type="Proteomes" id="UP000192611"/>
    </source>
</evidence>
<dbReference type="PANTHER" id="PTHR46401:SF2">
    <property type="entry name" value="GLYCOSYLTRANSFERASE WBBK-RELATED"/>
    <property type="match status" value="1"/>
</dbReference>
<dbReference type="GO" id="GO:0016757">
    <property type="term" value="F:glycosyltransferase activity"/>
    <property type="evidence" value="ECO:0007669"/>
    <property type="project" value="InterPro"/>
</dbReference>
<gene>
    <name evidence="4" type="ORF">B6D57_00760</name>
</gene>
<dbReference type="Pfam" id="PF00534">
    <property type="entry name" value="Glycos_transf_1"/>
    <property type="match status" value="1"/>
</dbReference>
<dbReference type="CDD" id="cd03809">
    <property type="entry name" value="GT4_MtfB-like"/>
    <property type="match status" value="1"/>
</dbReference>
<evidence type="ECO:0000259" key="3">
    <source>
        <dbReference type="Pfam" id="PF13439"/>
    </source>
</evidence>